<sequence length="126" mass="13866">MSLCSPEIFGADPARIKWNIVRGDTSPLRVEFLEDDEVTYFDTSDWTFEATTYDPQSDFLDSLEVTPGTGYVDIMAPASITENWGTGFKSVVTELTFDLQVTIDGETIWTPLIGTISVLGDITGSL</sequence>
<dbReference type="AlphaFoldDB" id="A0A1B7X863"/>
<name>A0A1B7X863_APHFL</name>
<dbReference type="Proteomes" id="UP000092093">
    <property type="component" value="Unassembled WGS sequence"/>
</dbReference>
<organism evidence="1 2">
    <name type="scientific">Aphanizomenon flos-aquae WA102</name>
    <dbReference type="NCBI Taxonomy" id="1710896"/>
    <lineage>
        <taxon>Bacteria</taxon>
        <taxon>Bacillati</taxon>
        <taxon>Cyanobacteriota</taxon>
        <taxon>Cyanophyceae</taxon>
        <taxon>Nostocales</taxon>
        <taxon>Aphanizomenonaceae</taxon>
        <taxon>Aphanizomenon</taxon>
    </lineage>
</organism>
<proteinExistence type="predicted"/>
<reference evidence="1 2" key="1">
    <citation type="submission" date="2015-09" db="EMBL/GenBank/DDBJ databases">
        <title>Aphanizomenon flos-aquae WA102.</title>
        <authorList>
            <person name="Driscoll C."/>
        </authorList>
    </citation>
    <scope>NUCLEOTIDE SEQUENCE [LARGE SCALE GENOMIC DNA]</scope>
    <source>
        <strain evidence="1">WA102</strain>
    </source>
</reference>
<dbReference type="EMBL" id="LJOW01000002">
    <property type="protein sequence ID" value="OBQ45527.1"/>
    <property type="molecule type" value="Genomic_DNA"/>
</dbReference>
<accession>A0A1B7X863</accession>
<gene>
    <name evidence="1" type="ORF">AN484_00705</name>
</gene>
<evidence type="ECO:0000313" key="1">
    <source>
        <dbReference type="EMBL" id="OBQ45527.1"/>
    </source>
</evidence>
<evidence type="ECO:0000313" key="2">
    <source>
        <dbReference type="Proteomes" id="UP000092093"/>
    </source>
</evidence>
<protein>
    <submittedName>
        <fullName evidence="1">Uncharacterized protein</fullName>
    </submittedName>
</protein>
<comment type="caution">
    <text evidence="1">The sequence shown here is derived from an EMBL/GenBank/DDBJ whole genome shotgun (WGS) entry which is preliminary data.</text>
</comment>